<dbReference type="RefSeq" id="WP_218031973.1">
    <property type="nucleotide sequence ID" value="NZ_BIFS01000001.1"/>
</dbReference>
<accession>A0A402APE8</accession>
<evidence type="ECO:0000313" key="1">
    <source>
        <dbReference type="EMBL" id="GCE21058.1"/>
    </source>
</evidence>
<reference evidence="2" key="1">
    <citation type="submission" date="2018-12" db="EMBL/GenBank/DDBJ databases">
        <title>Tengunoibacter tsumagoiensis gen. nov., sp. nov., Dictyobacter kobayashii sp. nov., D. alpinus sp. nov., and D. joshuensis sp. nov. and description of Dictyobacteraceae fam. nov. within the order Ktedonobacterales isolated from Tengu-no-mugimeshi.</title>
        <authorList>
            <person name="Wang C.M."/>
            <person name="Zheng Y."/>
            <person name="Sakai Y."/>
            <person name="Toyoda A."/>
            <person name="Minakuchi Y."/>
            <person name="Abe K."/>
            <person name="Yokota A."/>
            <person name="Yabe S."/>
        </authorList>
    </citation>
    <scope>NUCLEOTIDE SEQUENCE [LARGE SCALE GENOMIC DNA]</scope>
    <source>
        <strain evidence="2">Uno11</strain>
    </source>
</reference>
<name>A0A402APE8_9CHLR</name>
<sequence length="78" mass="8938">MSHLFVLEFNDETSAQKVVETLKRLQQQQLIKLDDAAIYTKEPMASPESDNSITWLEQEPWVVLFGASWSASCFYPPC</sequence>
<proteinExistence type="predicted"/>
<protein>
    <submittedName>
        <fullName evidence="1">Uncharacterized protein</fullName>
    </submittedName>
</protein>
<keyword evidence="2" id="KW-1185">Reference proteome</keyword>
<dbReference type="AlphaFoldDB" id="A0A402APE8"/>
<dbReference type="EMBL" id="BIFS01000001">
    <property type="protein sequence ID" value="GCE21058.1"/>
    <property type="molecule type" value="Genomic_DNA"/>
</dbReference>
<evidence type="ECO:0000313" key="2">
    <source>
        <dbReference type="Proteomes" id="UP000287188"/>
    </source>
</evidence>
<dbReference type="Proteomes" id="UP000287188">
    <property type="component" value="Unassembled WGS sequence"/>
</dbReference>
<gene>
    <name evidence="1" type="ORF">KDK_48580</name>
</gene>
<comment type="caution">
    <text evidence="1">The sequence shown here is derived from an EMBL/GenBank/DDBJ whole genome shotgun (WGS) entry which is preliminary data.</text>
</comment>
<organism evidence="1 2">
    <name type="scientific">Dictyobacter kobayashii</name>
    <dbReference type="NCBI Taxonomy" id="2014872"/>
    <lineage>
        <taxon>Bacteria</taxon>
        <taxon>Bacillati</taxon>
        <taxon>Chloroflexota</taxon>
        <taxon>Ktedonobacteria</taxon>
        <taxon>Ktedonobacterales</taxon>
        <taxon>Dictyobacteraceae</taxon>
        <taxon>Dictyobacter</taxon>
    </lineage>
</organism>